<dbReference type="CDD" id="cd00081">
    <property type="entry name" value="Hint"/>
    <property type="match status" value="1"/>
</dbReference>
<dbReference type="GO" id="GO:0016540">
    <property type="term" value="P:protein autoprocessing"/>
    <property type="evidence" value="ECO:0007669"/>
    <property type="project" value="InterPro"/>
</dbReference>
<dbReference type="InterPro" id="IPR001767">
    <property type="entry name" value="Hedgehog_Hint"/>
</dbReference>
<feature type="domain" description="Hint" evidence="3">
    <location>
        <begin position="294"/>
        <end position="396"/>
    </location>
</feature>
<evidence type="ECO:0000256" key="1">
    <source>
        <dbReference type="ARBA" id="ARBA00022473"/>
    </source>
</evidence>
<dbReference type="GO" id="GO:0016539">
    <property type="term" value="P:intein-mediated protein splicing"/>
    <property type="evidence" value="ECO:0007669"/>
    <property type="project" value="InterPro"/>
</dbReference>
<dbReference type="PROSITE" id="PS50817">
    <property type="entry name" value="INTEIN_N_TER"/>
    <property type="match status" value="1"/>
</dbReference>
<keyword evidence="1" id="KW-0217">Developmental protein</keyword>
<feature type="region of interest" description="Disordered" evidence="2">
    <location>
        <begin position="88"/>
        <end position="129"/>
    </location>
</feature>
<evidence type="ECO:0000259" key="3">
    <source>
        <dbReference type="SMART" id="SM00306"/>
    </source>
</evidence>
<dbReference type="SMART" id="SM00306">
    <property type="entry name" value="HintN"/>
    <property type="match status" value="1"/>
</dbReference>
<dbReference type="PANTHER" id="PTHR46706">
    <property type="entry name" value="PROTEIN QUA-1-RELATED"/>
    <property type="match status" value="1"/>
</dbReference>
<evidence type="ECO:0000313" key="4">
    <source>
        <dbReference type="Proteomes" id="UP000887566"/>
    </source>
</evidence>
<dbReference type="WBParaSite" id="PSAMB.scaffold2658size21960.g18641.t1">
    <property type="protein sequence ID" value="PSAMB.scaffold2658size21960.g18641.t1"/>
    <property type="gene ID" value="PSAMB.scaffold2658size21960.g18641"/>
</dbReference>
<dbReference type="SUPFAM" id="SSF51294">
    <property type="entry name" value="Hedgehog/intein (Hint) domain"/>
    <property type="match status" value="1"/>
</dbReference>
<proteinExistence type="predicted"/>
<dbReference type="InterPro" id="IPR052140">
    <property type="entry name" value="Dev_Signal_Hedgehog-like"/>
</dbReference>
<dbReference type="InterPro" id="IPR036844">
    <property type="entry name" value="Hint_dom_sf"/>
</dbReference>
<dbReference type="Proteomes" id="UP000887566">
    <property type="component" value="Unplaced"/>
</dbReference>
<name>A0A914VYH9_9BILA</name>
<evidence type="ECO:0000256" key="2">
    <source>
        <dbReference type="SAM" id="MobiDB-lite"/>
    </source>
</evidence>
<dbReference type="Gene3D" id="2.170.16.10">
    <property type="entry name" value="Hedgehog/Intein (Hint) domain"/>
    <property type="match status" value="1"/>
</dbReference>
<dbReference type="PANTHER" id="PTHR46706:SF12">
    <property type="entry name" value="PROTEIN QUA-1-RELATED"/>
    <property type="match status" value="1"/>
</dbReference>
<dbReference type="InterPro" id="IPR006141">
    <property type="entry name" value="Intein_N"/>
</dbReference>
<dbReference type="Pfam" id="PF01079">
    <property type="entry name" value="Hint"/>
    <property type="match status" value="1"/>
</dbReference>
<sequence length="435" mass="47492">MFIIYCHYAHQCLLEKPNTAHQSQLDLDTKLPSLQLPPQKGNNQLPSKSSRKASTQRPTIHPPTRRILGGRLENPITALPDSAQYVNEEGESAGGDTADSNGYYDYEGDNEGGDSGGPISNNNENAGNVRTDEHGAVLDADNCFTSPSGHKCCSRKVEQMMKDMQKMVNEMDEHANETSIKREMLGFIKKESEKRFCDSGSGQAFDVMIANGEFATEANVPKSEPNACKMEISLGGRRLKRAVNGVIQPVTKLVVLTKQIVSGANDANSKPLSFQAGKEGTGSSSGTAAGAGAGACFSEDGTVETENGMKMMRDLVIGDKVLTTTKQKVLTYSPVVSFLHRKPHERALFYRIEAENGAIIKLTGKHFLFVTDCVSGKYRRIYAAQAEIDQCLSWVDNEESRVKPTPILNITQVWQTGIYAPLTNTGVRSVYFIIA</sequence>
<protein>
    <submittedName>
        <fullName evidence="5">Hint domain-containing protein</fullName>
    </submittedName>
</protein>
<feature type="compositionally biased region" description="Polar residues" evidence="2">
    <location>
        <begin position="40"/>
        <end position="58"/>
    </location>
</feature>
<organism evidence="4 5">
    <name type="scientific">Plectus sambesii</name>
    <dbReference type="NCBI Taxonomy" id="2011161"/>
    <lineage>
        <taxon>Eukaryota</taxon>
        <taxon>Metazoa</taxon>
        <taxon>Ecdysozoa</taxon>
        <taxon>Nematoda</taxon>
        <taxon>Chromadorea</taxon>
        <taxon>Plectida</taxon>
        <taxon>Plectina</taxon>
        <taxon>Plectoidea</taxon>
        <taxon>Plectidae</taxon>
        <taxon>Plectus</taxon>
    </lineage>
</organism>
<reference evidence="5" key="1">
    <citation type="submission" date="2022-11" db="UniProtKB">
        <authorList>
            <consortium name="WormBaseParasite"/>
        </authorList>
    </citation>
    <scope>IDENTIFICATION</scope>
</reference>
<dbReference type="AlphaFoldDB" id="A0A914VYH9"/>
<feature type="compositionally biased region" description="Polar residues" evidence="2">
    <location>
        <begin position="118"/>
        <end position="128"/>
    </location>
</feature>
<evidence type="ECO:0000313" key="5">
    <source>
        <dbReference type="WBParaSite" id="PSAMB.scaffold2658size21960.g18641.t1"/>
    </source>
</evidence>
<dbReference type="InterPro" id="IPR003587">
    <property type="entry name" value="Hint_dom_N"/>
</dbReference>
<accession>A0A914VYH9</accession>
<feature type="region of interest" description="Disordered" evidence="2">
    <location>
        <begin position="31"/>
        <end position="73"/>
    </location>
</feature>
<keyword evidence="4" id="KW-1185">Reference proteome</keyword>